<dbReference type="CDD" id="cd16144">
    <property type="entry name" value="ARS_like"/>
    <property type="match status" value="1"/>
</dbReference>
<feature type="signal peptide" evidence="3">
    <location>
        <begin position="1"/>
        <end position="22"/>
    </location>
</feature>
<organism evidence="5 6">
    <name type="scientific">Rubripirellula reticaptiva</name>
    <dbReference type="NCBI Taxonomy" id="2528013"/>
    <lineage>
        <taxon>Bacteria</taxon>
        <taxon>Pseudomonadati</taxon>
        <taxon>Planctomycetota</taxon>
        <taxon>Planctomycetia</taxon>
        <taxon>Pirellulales</taxon>
        <taxon>Pirellulaceae</taxon>
        <taxon>Rubripirellula</taxon>
    </lineage>
</organism>
<dbReference type="Gene3D" id="3.30.1120.10">
    <property type="match status" value="1"/>
</dbReference>
<dbReference type="Pfam" id="PF00884">
    <property type="entry name" value="Sulfatase"/>
    <property type="match status" value="1"/>
</dbReference>
<dbReference type="EC" id="3.1.6.1" evidence="5"/>
<evidence type="ECO:0000256" key="2">
    <source>
        <dbReference type="ARBA" id="ARBA00022801"/>
    </source>
</evidence>
<evidence type="ECO:0000256" key="3">
    <source>
        <dbReference type="SAM" id="SignalP"/>
    </source>
</evidence>
<dbReference type="SUPFAM" id="SSF53649">
    <property type="entry name" value="Alkaline phosphatase-like"/>
    <property type="match status" value="1"/>
</dbReference>
<dbReference type="Gene3D" id="3.40.720.10">
    <property type="entry name" value="Alkaline Phosphatase, subunit A"/>
    <property type="match status" value="1"/>
</dbReference>
<keyword evidence="3" id="KW-0732">Signal</keyword>
<dbReference type="GO" id="GO:0004065">
    <property type="term" value="F:arylsulfatase activity"/>
    <property type="evidence" value="ECO:0007669"/>
    <property type="project" value="UniProtKB-EC"/>
</dbReference>
<dbReference type="AlphaFoldDB" id="A0A5C6F9G0"/>
<dbReference type="InterPro" id="IPR017850">
    <property type="entry name" value="Alkaline_phosphatase_core_sf"/>
</dbReference>
<dbReference type="PANTHER" id="PTHR42693:SF53">
    <property type="entry name" value="ENDO-4-O-SULFATASE"/>
    <property type="match status" value="1"/>
</dbReference>
<name>A0A5C6F9G0_9BACT</name>
<comment type="similarity">
    <text evidence="1">Belongs to the sulfatase family.</text>
</comment>
<accession>A0A5C6F9G0</accession>
<comment type="caution">
    <text evidence="5">The sequence shown here is derived from an EMBL/GenBank/DDBJ whole genome shotgun (WGS) entry which is preliminary data.</text>
</comment>
<keyword evidence="6" id="KW-1185">Reference proteome</keyword>
<evidence type="ECO:0000313" key="6">
    <source>
        <dbReference type="Proteomes" id="UP000317977"/>
    </source>
</evidence>
<sequence precursor="true">MMIRLHLIRLCVAFCFVSMACAAARGEGKPNILLVMLDDSGWTDFGCFGSEIQTPNIDALAAQGMTFTDCHAAAPNCSPSRVGMLTGRMPTRVGMYSYIPANHPMHLPDEEITIAEVLKPHGYATGHFGKWHVSKLDSDQPQPADQGFDYSLGTDNNALPSHRDPINFVRNGKAIGKVDGYSCQIVTDEANRWLASLPGDQPFFSCVWFHEPHNKIASPPELIEKYKKLYPQLNQKQATYYANIENVDLAVGQLLKKLDELDRAKDTFVFLTSDNGGMNPWSNQGLRGQKSLVYEGGQREPGILRWPGKVEPGSQCDDPVSHLDLLPTICEIAGAAKPNDRKLDGTSWLPILSGQPLVRVTPLMWFFYRVAPAAAMRRGDWVILGYLNDPIQQHSHALTKPDMPMIKTARLDRFELYNLKSDQQQTNDLSASELERLGRMRTELINLHREIVAEGPVWELEE</sequence>
<evidence type="ECO:0000259" key="4">
    <source>
        <dbReference type="Pfam" id="PF00884"/>
    </source>
</evidence>
<dbReference type="EMBL" id="SJPX01000001">
    <property type="protein sequence ID" value="TWU57190.1"/>
    <property type="molecule type" value="Genomic_DNA"/>
</dbReference>
<dbReference type="InterPro" id="IPR050738">
    <property type="entry name" value="Sulfatase"/>
</dbReference>
<gene>
    <name evidence="5" type="primary">atsA_2</name>
    <name evidence="5" type="ORF">Poly59_00960</name>
</gene>
<evidence type="ECO:0000313" key="5">
    <source>
        <dbReference type="EMBL" id="TWU57190.1"/>
    </source>
</evidence>
<dbReference type="PANTHER" id="PTHR42693">
    <property type="entry name" value="ARYLSULFATASE FAMILY MEMBER"/>
    <property type="match status" value="1"/>
</dbReference>
<feature type="chain" id="PRO_5022675387" evidence="3">
    <location>
        <begin position="23"/>
        <end position="462"/>
    </location>
</feature>
<dbReference type="PROSITE" id="PS51257">
    <property type="entry name" value="PROKAR_LIPOPROTEIN"/>
    <property type="match status" value="1"/>
</dbReference>
<feature type="domain" description="Sulfatase N-terminal" evidence="4">
    <location>
        <begin position="30"/>
        <end position="334"/>
    </location>
</feature>
<dbReference type="RefSeq" id="WP_146532127.1">
    <property type="nucleotide sequence ID" value="NZ_SJPX01000001.1"/>
</dbReference>
<evidence type="ECO:0000256" key="1">
    <source>
        <dbReference type="ARBA" id="ARBA00008779"/>
    </source>
</evidence>
<dbReference type="Proteomes" id="UP000317977">
    <property type="component" value="Unassembled WGS sequence"/>
</dbReference>
<dbReference type="OrthoDB" id="9803751at2"/>
<protein>
    <submittedName>
        <fullName evidence="5">Arylsulfatase</fullName>
        <ecNumber evidence="5">3.1.6.1</ecNumber>
    </submittedName>
</protein>
<proteinExistence type="inferred from homology"/>
<keyword evidence="2 5" id="KW-0378">Hydrolase</keyword>
<reference evidence="5 6" key="1">
    <citation type="submission" date="2019-02" db="EMBL/GenBank/DDBJ databases">
        <title>Deep-cultivation of Planctomycetes and their phenomic and genomic characterization uncovers novel biology.</title>
        <authorList>
            <person name="Wiegand S."/>
            <person name="Jogler M."/>
            <person name="Boedeker C."/>
            <person name="Pinto D."/>
            <person name="Vollmers J."/>
            <person name="Rivas-Marin E."/>
            <person name="Kohn T."/>
            <person name="Peeters S.H."/>
            <person name="Heuer A."/>
            <person name="Rast P."/>
            <person name="Oberbeckmann S."/>
            <person name="Bunk B."/>
            <person name="Jeske O."/>
            <person name="Meyerdierks A."/>
            <person name="Storesund J.E."/>
            <person name="Kallscheuer N."/>
            <person name="Luecker S."/>
            <person name="Lage O.M."/>
            <person name="Pohl T."/>
            <person name="Merkel B.J."/>
            <person name="Hornburger P."/>
            <person name="Mueller R.-W."/>
            <person name="Bruemmer F."/>
            <person name="Labrenz M."/>
            <person name="Spormann A.M."/>
            <person name="Op Den Camp H."/>
            <person name="Overmann J."/>
            <person name="Amann R."/>
            <person name="Jetten M.S.M."/>
            <person name="Mascher T."/>
            <person name="Medema M.H."/>
            <person name="Devos D.P."/>
            <person name="Kaster A.-K."/>
            <person name="Ovreas L."/>
            <person name="Rohde M."/>
            <person name="Galperin M.Y."/>
            <person name="Jogler C."/>
        </authorList>
    </citation>
    <scope>NUCLEOTIDE SEQUENCE [LARGE SCALE GENOMIC DNA]</scope>
    <source>
        <strain evidence="5 6">Poly59</strain>
    </source>
</reference>
<dbReference type="InterPro" id="IPR000917">
    <property type="entry name" value="Sulfatase_N"/>
</dbReference>